<evidence type="ECO:0000256" key="2">
    <source>
        <dbReference type="ARBA" id="ARBA00022490"/>
    </source>
</evidence>
<comment type="subcellular location">
    <subcellularLocation>
        <location evidence="1">Cytoplasm</location>
    </subcellularLocation>
</comment>
<keyword evidence="4" id="KW-0677">Repeat</keyword>
<dbReference type="Gene3D" id="2.130.10.10">
    <property type="entry name" value="YVTN repeat-like/Quinoprotein amine dehydrogenase"/>
    <property type="match status" value="1"/>
</dbReference>
<evidence type="ECO:0000256" key="7">
    <source>
        <dbReference type="PROSITE-ProRule" id="PRU00221"/>
    </source>
</evidence>
<evidence type="ECO:0000256" key="6">
    <source>
        <dbReference type="ARBA" id="ARBA00072425"/>
    </source>
</evidence>
<dbReference type="InterPro" id="IPR024977">
    <property type="entry name" value="Apc4-like_WD40_dom"/>
</dbReference>
<dbReference type="PANTHER" id="PTHR19857:SF8">
    <property type="entry name" value="ANGIO-ASSOCIATED MIGRATORY CELL PROTEIN"/>
    <property type="match status" value="1"/>
</dbReference>
<evidence type="ECO:0000256" key="5">
    <source>
        <dbReference type="ARBA" id="ARBA00059273"/>
    </source>
</evidence>
<feature type="domain" description="Anaphase-promoting complex subunit 4-like WD40" evidence="9">
    <location>
        <begin position="309"/>
        <end position="386"/>
    </location>
</feature>
<dbReference type="GO" id="GO:0005737">
    <property type="term" value="C:cytoplasm"/>
    <property type="evidence" value="ECO:0007669"/>
    <property type="project" value="UniProtKB-SubCell"/>
</dbReference>
<dbReference type="AlphaFoldDB" id="A0A1B6KAD8"/>
<dbReference type="EMBL" id="GEBQ01026323">
    <property type="protein sequence ID" value="JAT13654.1"/>
    <property type="molecule type" value="Transcribed_RNA"/>
</dbReference>
<dbReference type="InterPro" id="IPR036322">
    <property type="entry name" value="WD40_repeat_dom_sf"/>
</dbReference>
<dbReference type="PROSITE" id="PS50294">
    <property type="entry name" value="WD_REPEATS_REGION"/>
    <property type="match status" value="2"/>
</dbReference>
<evidence type="ECO:0000256" key="3">
    <source>
        <dbReference type="ARBA" id="ARBA00022574"/>
    </source>
</evidence>
<dbReference type="InterPro" id="IPR015943">
    <property type="entry name" value="WD40/YVTN_repeat-like_dom_sf"/>
</dbReference>
<evidence type="ECO:0000313" key="10">
    <source>
        <dbReference type="EMBL" id="JAT08385.1"/>
    </source>
</evidence>
<comment type="function">
    <text evidence="5">Plays a role in angiogenesis and cell migration. In smooth muscle cell migration, may act through the RhoA pathway.</text>
</comment>
<dbReference type="InterPro" id="IPR001680">
    <property type="entry name" value="WD40_rpt"/>
</dbReference>
<dbReference type="EMBL" id="GEBQ01031592">
    <property type="protein sequence ID" value="JAT08385.1"/>
    <property type="molecule type" value="Transcribed_RNA"/>
</dbReference>
<dbReference type="CDD" id="cd00200">
    <property type="entry name" value="WD40"/>
    <property type="match status" value="1"/>
</dbReference>
<evidence type="ECO:0000256" key="8">
    <source>
        <dbReference type="SAM" id="MobiDB-lite"/>
    </source>
</evidence>
<gene>
    <name evidence="11" type="ORF">g.8072</name>
    <name evidence="10" type="ORF">g.8074</name>
</gene>
<dbReference type="Pfam" id="PF12894">
    <property type="entry name" value="ANAPC4_WD40"/>
    <property type="match status" value="1"/>
</dbReference>
<dbReference type="Pfam" id="PF00400">
    <property type="entry name" value="WD40"/>
    <property type="match status" value="3"/>
</dbReference>
<feature type="repeat" description="WD" evidence="7">
    <location>
        <begin position="70"/>
        <end position="112"/>
    </location>
</feature>
<dbReference type="InterPro" id="IPR051179">
    <property type="entry name" value="WD_repeat_multifunction"/>
</dbReference>
<keyword evidence="2" id="KW-0963">Cytoplasm</keyword>
<feature type="repeat" description="WD" evidence="7">
    <location>
        <begin position="378"/>
        <end position="416"/>
    </location>
</feature>
<dbReference type="SMART" id="SM00320">
    <property type="entry name" value="WD40"/>
    <property type="match status" value="8"/>
</dbReference>
<proteinExistence type="predicted"/>
<dbReference type="SUPFAM" id="SSF50978">
    <property type="entry name" value="WD40 repeat-like"/>
    <property type="match status" value="1"/>
</dbReference>
<protein>
    <recommendedName>
        <fullName evidence="6">Angio-associated migratory cell protein</fullName>
    </recommendedName>
</protein>
<sequence>MDDNAEDLGEDLMVTMSDDESEELFVDDVEEIIVPNNLDQPEQSESDEDQDHPTVECPSSPIKDDSEFVFKKHTGPVFCCALDPVDGNLAVTGGEDEKAYVWVIQTGEVVFECLGHKDSVTMAGFSHDGKYLATGDMTGYIQVWKVATRNCVMSQNVGSDMAWMQWHHGARILLYGQANGDVNMWRVGSTTSENDSLCKLYVGYNTCTDCAVIMPDGRRMAVGYADGGLKMYDLKSAQVLGHVAAGQTHSRDISCIDAHSDNNIIATGGGDGKVTLFKSQPLKLLWSFNCCEENDSNAFVEAIGFSRDPTLPLLAVGTLNGKLFILDFTRQVVRHKCVQESGICRLVWDRHSSVVFVGGLDGIIRLYDARSGKLQSQLRGHKETILDIFLSKDGNTLLSASDDATSRVFAVSQPER</sequence>
<evidence type="ECO:0000256" key="4">
    <source>
        <dbReference type="ARBA" id="ARBA00022737"/>
    </source>
</evidence>
<accession>A0A1B6KAD8</accession>
<feature type="repeat" description="WD" evidence="7">
    <location>
        <begin position="113"/>
        <end position="154"/>
    </location>
</feature>
<organism evidence="10">
    <name type="scientific">Graphocephala atropunctata</name>
    <dbReference type="NCBI Taxonomy" id="36148"/>
    <lineage>
        <taxon>Eukaryota</taxon>
        <taxon>Metazoa</taxon>
        <taxon>Ecdysozoa</taxon>
        <taxon>Arthropoda</taxon>
        <taxon>Hexapoda</taxon>
        <taxon>Insecta</taxon>
        <taxon>Pterygota</taxon>
        <taxon>Neoptera</taxon>
        <taxon>Paraneoptera</taxon>
        <taxon>Hemiptera</taxon>
        <taxon>Auchenorrhyncha</taxon>
        <taxon>Membracoidea</taxon>
        <taxon>Cicadellidae</taxon>
        <taxon>Cicadellinae</taxon>
        <taxon>Cicadellini</taxon>
        <taxon>Graphocephala</taxon>
    </lineage>
</organism>
<evidence type="ECO:0000259" key="9">
    <source>
        <dbReference type="Pfam" id="PF12894"/>
    </source>
</evidence>
<reference evidence="10" key="1">
    <citation type="submission" date="2015-11" db="EMBL/GenBank/DDBJ databases">
        <title>De novo transcriptome assembly of four potential Pierce s Disease insect vectors from Arizona vineyards.</title>
        <authorList>
            <person name="Tassone E.E."/>
        </authorList>
    </citation>
    <scope>NUCLEOTIDE SEQUENCE</scope>
</reference>
<dbReference type="PANTHER" id="PTHR19857">
    <property type="entry name" value="MITOCHONDRIAL DIVISION PROTEIN 1-RELATED"/>
    <property type="match status" value="1"/>
</dbReference>
<evidence type="ECO:0000313" key="11">
    <source>
        <dbReference type="EMBL" id="JAT13654.1"/>
    </source>
</evidence>
<feature type="region of interest" description="Disordered" evidence="8">
    <location>
        <begin position="34"/>
        <end position="60"/>
    </location>
</feature>
<dbReference type="FunFam" id="2.130.10.10:FF:000074">
    <property type="entry name" value="Angio-associated migratory cell protein-like protein"/>
    <property type="match status" value="1"/>
</dbReference>
<name>A0A1B6KAD8_9HEMI</name>
<evidence type="ECO:0000256" key="1">
    <source>
        <dbReference type="ARBA" id="ARBA00004496"/>
    </source>
</evidence>
<keyword evidence="3 7" id="KW-0853">WD repeat</keyword>
<dbReference type="PROSITE" id="PS50082">
    <property type="entry name" value="WD_REPEATS_2"/>
    <property type="match status" value="3"/>
</dbReference>